<evidence type="ECO:0008006" key="4">
    <source>
        <dbReference type="Google" id="ProtNLM"/>
    </source>
</evidence>
<reference evidence="2 3" key="1">
    <citation type="submission" date="2016-06" db="EMBL/GenBank/DDBJ databases">
        <title>Evolution of pathogenesis and genome organization in the Tremellales.</title>
        <authorList>
            <person name="Cuomo C."/>
            <person name="Litvintseva A."/>
            <person name="Heitman J."/>
            <person name="Chen Y."/>
            <person name="Sun S."/>
            <person name="Springer D."/>
            <person name="Dromer F."/>
            <person name="Young S."/>
            <person name="Zeng Q."/>
            <person name="Chapman S."/>
            <person name="Gujja S."/>
            <person name="Saif S."/>
            <person name="Birren B."/>
        </authorList>
    </citation>
    <scope>NUCLEOTIDE SEQUENCE [LARGE SCALE GENOMIC DNA]</scope>
    <source>
        <strain evidence="2 3">ATCC 28783</strain>
    </source>
</reference>
<accession>A0A4Q1BSP0</accession>
<protein>
    <recommendedName>
        <fullName evidence="4">Vacuolar protein sorting-associated protein 51 homolog</fullName>
    </recommendedName>
</protein>
<dbReference type="InParanoid" id="A0A4Q1BSP0"/>
<proteinExistence type="predicted"/>
<gene>
    <name evidence="2" type="ORF">M231_01685</name>
</gene>
<dbReference type="Pfam" id="PF08700">
    <property type="entry name" value="VPS51_Exo84_N"/>
    <property type="match status" value="1"/>
</dbReference>
<comment type="caution">
    <text evidence="2">The sequence shown here is derived from an EMBL/GenBank/DDBJ whole genome shotgun (WGS) entry which is preliminary data.</text>
</comment>
<dbReference type="STRING" id="5217.A0A4Q1BSP0"/>
<dbReference type="Proteomes" id="UP000289152">
    <property type="component" value="Unassembled WGS sequence"/>
</dbReference>
<evidence type="ECO:0000313" key="3">
    <source>
        <dbReference type="Proteomes" id="UP000289152"/>
    </source>
</evidence>
<evidence type="ECO:0000256" key="1">
    <source>
        <dbReference type="SAM" id="MobiDB-lite"/>
    </source>
</evidence>
<feature type="region of interest" description="Disordered" evidence="1">
    <location>
        <begin position="1"/>
        <end position="92"/>
    </location>
</feature>
<dbReference type="EMBL" id="SDIL01000012">
    <property type="protein sequence ID" value="RXK41054.1"/>
    <property type="molecule type" value="Genomic_DNA"/>
</dbReference>
<dbReference type="AlphaFoldDB" id="A0A4Q1BSP0"/>
<keyword evidence="3" id="KW-1185">Reference proteome</keyword>
<name>A0A4Q1BSP0_TREME</name>
<dbReference type="OrthoDB" id="203678at2759"/>
<sequence length="262" mass="28695">MNSPTSSRKAGPSRRPTHTPTPSTPPRPIPITPDHPNPSRKGSAALSTTDRRARRAQLRDFYGLPGDTPLSVSSSPKGGRKKIDKAEDKEGQNQGKFNATIYYENLISRADLAELMGTASKLNNEIAGLHSSRHSLVYNHHHQLFAAGDTIAVLNSRTPQLLSIVTNLQDSFSSISQLVDSIALPEIPQEPIDPVKAGIRRIRLMVIAEESPDDIRKCYTAFEDRLGKDVQSGRPGSHEELEECQKILSGLPPLKTVELADQ</sequence>
<dbReference type="VEuPathDB" id="FungiDB:TREMEDRAFT_65520"/>
<evidence type="ECO:0000313" key="2">
    <source>
        <dbReference type="EMBL" id="RXK41054.1"/>
    </source>
</evidence>
<feature type="compositionally biased region" description="Pro residues" evidence="1">
    <location>
        <begin position="22"/>
        <end position="36"/>
    </location>
</feature>
<organism evidence="2 3">
    <name type="scientific">Tremella mesenterica</name>
    <name type="common">Jelly fungus</name>
    <dbReference type="NCBI Taxonomy" id="5217"/>
    <lineage>
        <taxon>Eukaryota</taxon>
        <taxon>Fungi</taxon>
        <taxon>Dikarya</taxon>
        <taxon>Basidiomycota</taxon>
        <taxon>Agaricomycotina</taxon>
        <taxon>Tremellomycetes</taxon>
        <taxon>Tremellales</taxon>
        <taxon>Tremellaceae</taxon>
        <taxon>Tremella</taxon>
    </lineage>
</organism>